<keyword evidence="7" id="KW-0067">ATP-binding</keyword>
<dbReference type="PANTHER" id="PTHR27002">
    <property type="entry name" value="RECEPTOR-LIKE SERINE/THREONINE-PROTEIN KINASE SD1-8"/>
    <property type="match status" value="1"/>
</dbReference>
<dbReference type="Pfam" id="PF07714">
    <property type="entry name" value="PK_Tyr_Ser-Thr"/>
    <property type="match status" value="1"/>
</dbReference>
<reference evidence="13 14" key="1">
    <citation type="journal article" date="2014" name="PLoS ONE">
        <title>Global Analysis of Gene Expression Profiles in Physic Nut (Jatropha curcas L.) Seedlings Exposed to Salt Stress.</title>
        <authorList>
            <person name="Zhang L."/>
            <person name="Zhang C."/>
            <person name="Wu P."/>
            <person name="Chen Y."/>
            <person name="Li M."/>
            <person name="Jiang H."/>
            <person name="Wu G."/>
        </authorList>
    </citation>
    <scope>NUCLEOTIDE SEQUENCE [LARGE SCALE GENOMIC DNA]</scope>
    <source>
        <strain evidence="14">cv. GZQX0401</strain>
        <tissue evidence="13">Young leaves</tissue>
    </source>
</reference>
<dbReference type="FunFam" id="3.30.200.20:FF:000195">
    <property type="entry name" value="G-type lectin S-receptor-like serine/threonine-protein kinase"/>
    <property type="match status" value="1"/>
</dbReference>
<dbReference type="EMBL" id="KK914632">
    <property type="protein sequence ID" value="KDP31314.1"/>
    <property type="molecule type" value="Genomic_DNA"/>
</dbReference>
<keyword evidence="4" id="KW-0732">Signal</keyword>
<dbReference type="InterPro" id="IPR011009">
    <property type="entry name" value="Kinase-like_dom_sf"/>
</dbReference>
<dbReference type="Gene3D" id="1.10.510.10">
    <property type="entry name" value="Transferase(Phosphotransferase) domain 1"/>
    <property type="match status" value="1"/>
</dbReference>
<evidence type="ECO:0000256" key="3">
    <source>
        <dbReference type="ARBA" id="ARBA00022679"/>
    </source>
</evidence>
<dbReference type="SMART" id="SM00220">
    <property type="entry name" value="S_TKc"/>
    <property type="match status" value="1"/>
</dbReference>
<dbReference type="PANTHER" id="PTHR27002:SF841">
    <property type="entry name" value="RECEPTOR-LIKE SERINE_THREONINE-PROTEIN KINASE"/>
    <property type="match status" value="1"/>
</dbReference>
<dbReference type="InterPro" id="IPR000719">
    <property type="entry name" value="Prot_kinase_dom"/>
</dbReference>
<evidence type="ECO:0000256" key="6">
    <source>
        <dbReference type="ARBA" id="ARBA00022777"/>
    </source>
</evidence>
<evidence type="ECO:0000256" key="7">
    <source>
        <dbReference type="ARBA" id="ARBA00022840"/>
    </source>
</evidence>
<evidence type="ECO:0000256" key="9">
    <source>
        <dbReference type="ARBA" id="ARBA00023180"/>
    </source>
</evidence>
<accession>A0A067KHK4</accession>
<protein>
    <recommendedName>
        <fullName evidence="1">non-specific serine/threonine protein kinase</fullName>
        <ecNumber evidence="1">2.7.11.1</ecNumber>
    </recommendedName>
</protein>
<dbReference type="Proteomes" id="UP000027138">
    <property type="component" value="Unassembled WGS sequence"/>
</dbReference>
<dbReference type="Gene3D" id="3.30.200.20">
    <property type="entry name" value="Phosphorylase Kinase, domain 1"/>
    <property type="match status" value="1"/>
</dbReference>
<dbReference type="GO" id="GO:0005886">
    <property type="term" value="C:plasma membrane"/>
    <property type="evidence" value="ECO:0007669"/>
    <property type="project" value="TreeGrafter"/>
</dbReference>
<name>A0A067KHK4_JATCU</name>
<keyword evidence="3" id="KW-0808">Transferase</keyword>
<keyword evidence="8" id="KW-1015">Disulfide bond</keyword>
<evidence type="ECO:0000259" key="12">
    <source>
        <dbReference type="PROSITE" id="PS50011"/>
    </source>
</evidence>
<keyword evidence="14" id="KW-1185">Reference proteome</keyword>
<evidence type="ECO:0000256" key="10">
    <source>
        <dbReference type="ARBA" id="ARBA00047899"/>
    </source>
</evidence>
<dbReference type="OrthoDB" id="1703923at2759"/>
<dbReference type="PROSITE" id="PS50011">
    <property type="entry name" value="PROTEIN_KINASE_DOM"/>
    <property type="match status" value="1"/>
</dbReference>
<comment type="catalytic activity">
    <reaction evidence="10">
        <text>L-threonyl-[protein] + ATP = O-phospho-L-threonyl-[protein] + ADP + H(+)</text>
        <dbReference type="Rhea" id="RHEA:46608"/>
        <dbReference type="Rhea" id="RHEA-COMP:11060"/>
        <dbReference type="Rhea" id="RHEA-COMP:11605"/>
        <dbReference type="ChEBI" id="CHEBI:15378"/>
        <dbReference type="ChEBI" id="CHEBI:30013"/>
        <dbReference type="ChEBI" id="CHEBI:30616"/>
        <dbReference type="ChEBI" id="CHEBI:61977"/>
        <dbReference type="ChEBI" id="CHEBI:456216"/>
        <dbReference type="EC" id="2.7.11.1"/>
    </reaction>
</comment>
<evidence type="ECO:0000313" key="13">
    <source>
        <dbReference type="EMBL" id="KDP31314.1"/>
    </source>
</evidence>
<dbReference type="AlphaFoldDB" id="A0A067KHK4"/>
<keyword evidence="6" id="KW-0418">Kinase</keyword>
<keyword evidence="5" id="KW-0547">Nucleotide-binding</keyword>
<dbReference type="GO" id="GO:0005524">
    <property type="term" value="F:ATP binding"/>
    <property type="evidence" value="ECO:0007669"/>
    <property type="project" value="UniProtKB-KW"/>
</dbReference>
<keyword evidence="9" id="KW-0325">Glycoprotein</keyword>
<dbReference type="InterPro" id="IPR001245">
    <property type="entry name" value="Ser-Thr/Tyr_kinase_cat_dom"/>
</dbReference>
<keyword evidence="2" id="KW-0723">Serine/threonine-protein kinase</keyword>
<gene>
    <name evidence="13" type="ORF">JCGZ_11690</name>
</gene>
<dbReference type="InterPro" id="IPR008271">
    <property type="entry name" value="Ser/Thr_kinase_AS"/>
</dbReference>
<evidence type="ECO:0000256" key="4">
    <source>
        <dbReference type="ARBA" id="ARBA00022729"/>
    </source>
</evidence>
<evidence type="ECO:0000256" key="2">
    <source>
        <dbReference type="ARBA" id="ARBA00022527"/>
    </source>
</evidence>
<evidence type="ECO:0000256" key="8">
    <source>
        <dbReference type="ARBA" id="ARBA00023157"/>
    </source>
</evidence>
<dbReference type="PROSITE" id="PS00108">
    <property type="entry name" value="PROTEIN_KINASE_ST"/>
    <property type="match status" value="1"/>
</dbReference>
<proteinExistence type="predicted"/>
<dbReference type="FunFam" id="1.10.510.10:FF:001019">
    <property type="entry name" value="G-type lectin S-receptor-like serine/threonine-protein kinase B120"/>
    <property type="match status" value="1"/>
</dbReference>
<evidence type="ECO:0000256" key="5">
    <source>
        <dbReference type="ARBA" id="ARBA00022741"/>
    </source>
</evidence>
<organism evidence="13 14">
    <name type="scientific">Jatropha curcas</name>
    <name type="common">Barbados nut</name>
    <dbReference type="NCBI Taxonomy" id="180498"/>
    <lineage>
        <taxon>Eukaryota</taxon>
        <taxon>Viridiplantae</taxon>
        <taxon>Streptophyta</taxon>
        <taxon>Embryophyta</taxon>
        <taxon>Tracheophyta</taxon>
        <taxon>Spermatophyta</taxon>
        <taxon>Magnoliopsida</taxon>
        <taxon>eudicotyledons</taxon>
        <taxon>Gunneridae</taxon>
        <taxon>Pentapetalae</taxon>
        <taxon>rosids</taxon>
        <taxon>fabids</taxon>
        <taxon>Malpighiales</taxon>
        <taxon>Euphorbiaceae</taxon>
        <taxon>Crotonoideae</taxon>
        <taxon>Jatropheae</taxon>
        <taxon>Jatropha</taxon>
    </lineage>
</organism>
<evidence type="ECO:0000256" key="11">
    <source>
        <dbReference type="ARBA" id="ARBA00048679"/>
    </source>
</evidence>
<feature type="domain" description="Protein kinase" evidence="12">
    <location>
        <begin position="71"/>
        <end position="263"/>
    </location>
</feature>
<dbReference type="EC" id="2.7.11.1" evidence="1"/>
<dbReference type="SUPFAM" id="SSF56112">
    <property type="entry name" value="Protein kinase-like (PK-like)"/>
    <property type="match status" value="1"/>
</dbReference>
<evidence type="ECO:0000256" key="1">
    <source>
        <dbReference type="ARBA" id="ARBA00012513"/>
    </source>
</evidence>
<dbReference type="GO" id="GO:0004674">
    <property type="term" value="F:protein serine/threonine kinase activity"/>
    <property type="evidence" value="ECO:0007669"/>
    <property type="project" value="UniProtKB-KW"/>
</dbReference>
<sequence length="263" mass="29693">MAADKISMDQSLSGDQTISSEGGTFILGFFKPEKVSGTIYEINKSIAAEGKSNPHLVLFSFRSILTATNNFSEANKLGEGGFGPVYKGNEPGDKEIAIKRLSRKSGQGLEEFMNELKLIANLQHKYLIRLLGYCVEKEEKILIYEYMPNRSLDKFLFDPSEKGQLLWDKRFKIAEGVAQGLLYIHKFSRLKVIHRDLKASNILLDEAMNPKISDFGMARIFGGNQTEANTNRVMVATCLLNMHFLGNFQRNQMYLALVCSCWR</sequence>
<evidence type="ECO:0000313" key="14">
    <source>
        <dbReference type="Proteomes" id="UP000027138"/>
    </source>
</evidence>
<comment type="catalytic activity">
    <reaction evidence="11">
        <text>L-seryl-[protein] + ATP = O-phospho-L-seryl-[protein] + ADP + H(+)</text>
        <dbReference type="Rhea" id="RHEA:17989"/>
        <dbReference type="Rhea" id="RHEA-COMP:9863"/>
        <dbReference type="Rhea" id="RHEA-COMP:11604"/>
        <dbReference type="ChEBI" id="CHEBI:15378"/>
        <dbReference type="ChEBI" id="CHEBI:29999"/>
        <dbReference type="ChEBI" id="CHEBI:30616"/>
        <dbReference type="ChEBI" id="CHEBI:83421"/>
        <dbReference type="ChEBI" id="CHEBI:456216"/>
        <dbReference type="EC" id="2.7.11.1"/>
    </reaction>
</comment>